<keyword evidence="1" id="KW-0812">Transmembrane</keyword>
<accession>A0ABY9M3L3</accession>
<organism evidence="2 3">
    <name type="scientific">Achromobacter seleniivolatilans</name>
    <dbReference type="NCBI Taxonomy" id="3047478"/>
    <lineage>
        <taxon>Bacteria</taxon>
        <taxon>Pseudomonadati</taxon>
        <taxon>Pseudomonadota</taxon>
        <taxon>Betaproteobacteria</taxon>
        <taxon>Burkholderiales</taxon>
        <taxon>Alcaligenaceae</taxon>
        <taxon>Achromobacter</taxon>
    </lineage>
</organism>
<dbReference type="RefSeq" id="WP_306945429.1">
    <property type="nucleotide sequence ID" value="NZ_CP132976.1"/>
</dbReference>
<feature type="transmembrane region" description="Helical" evidence="1">
    <location>
        <begin position="139"/>
        <end position="160"/>
    </location>
</feature>
<evidence type="ECO:0000256" key="1">
    <source>
        <dbReference type="SAM" id="Phobius"/>
    </source>
</evidence>
<evidence type="ECO:0000313" key="2">
    <source>
        <dbReference type="EMBL" id="WMD21584.1"/>
    </source>
</evidence>
<evidence type="ECO:0000313" key="3">
    <source>
        <dbReference type="Proteomes" id="UP001234798"/>
    </source>
</evidence>
<keyword evidence="1" id="KW-1133">Transmembrane helix</keyword>
<gene>
    <name evidence="2" type="ORF">RAS12_04195</name>
</gene>
<name>A0ABY9M3L3_9BURK</name>
<feature type="transmembrane region" description="Helical" evidence="1">
    <location>
        <begin position="108"/>
        <end position="127"/>
    </location>
</feature>
<dbReference type="EMBL" id="CP132976">
    <property type="protein sequence ID" value="WMD21584.1"/>
    <property type="molecule type" value="Genomic_DNA"/>
</dbReference>
<keyword evidence="3" id="KW-1185">Reference proteome</keyword>
<proteinExistence type="predicted"/>
<reference evidence="2 3" key="1">
    <citation type="submission" date="2023-08" db="EMBL/GenBank/DDBJ databases">
        <title>Achromobacter seleniivolatilans sp. nov., isolated from seleniferous soil.</title>
        <authorList>
            <person name="Zhang S."/>
            <person name="Li K."/>
            <person name="Peng J."/>
            <person name="Zhao Q."/>
            <person name="Wang H."/>
            <person name="Guo Y."/>
        </authorList>
    </citation>
    <scope>NUCLEOTIDE SEQUENCE [LARGE SCALE GENOMIC DNA]</scope>
    <source>
        <strain evidence="2 3">R39</strain>
    </source>
</reference>
<sequence>MNLTLCLAALLLITLVCVIYRLRHPNPGDTGRRIISDVFAGAAIYAFLAPLAGGMAVTLGLAIVTWDANSLSLALLGAPWFYLFGLVPALMCGAAAGALKPAVSSWRAWGRMTAIGGLYGFSLFLAFSRWEMSWTEFIFPLFVGALPGAIGSAICARLYYGKPGSHPSAANETQQA</sequence>
<dbReference type="Proteomes" id="UP001234798">
    <property type="component" value="Chromosome"/>
</dbReference>
<protein>
    <submittedName>
        <fullName evidence="2">Uncharacterized protein</fullName>
    </submittedName>
</protein>
<keyword evidence="1" id="KW-0472">Membrane</keyword>
<feature type="transmembrane region" description="Helical" evidence="1">
    <location>
        <begin position="42"/>
        <end position="66"/>
    </location>
</feature>
<feature type="transmembrane region" description="Helical" evidence="1">
    <location>
        <begin position="73"/>
        <end position="96"/>
    </location>
</feature>